<dbReference type="EMBL" id="JAHUZN010000003">
    <property type="protein sequence ID" value="KAG8497901.1"/>
    <property type="molecule type" value="Genomic_DNA"/>
</dbReference>
<dbReference type="AlphaFoldDB" id="A0A8J6D7G3"/>
<proteinExistence type="predicted"/>
<dbReference type="Proteomes" id="UP000701853">
    <property type="component" value="Chromosome 3"/>
</dbReference>
<dbReference type="PANTHER" id="PTHR33156">
    <property type="entry name" value="OS02G0230000 PROTEIN"/>
    <property type="match status" value="1"/>
</dbReference>
<reference evidence="1 2" key="1">
    <citation type="journal article" date="2021" name="bioRxiv">
        <title>The Gossypium anomalum genome as a resource for cotton improvement and evolutionary analysis of hybrid incompatibility.</title>
        <authorList>
            <person name="Grover C.E."/>
            <person name="Yuan D."/>
            <person name="Arick M.A."/>
            <person name="Miller E.R."/>
            <person name="Hu G."/>
            <person name="Peterson D.G."/>
            <person name="Wendel J.F."/>
            <person name="Udall J.A."/>
        </authorList>
    </citation>
    <scope>NUCLEOTIDE SEQUENCE [LARGE SCALE GENOMIC DNA]</scope>
    <source>
        <strain evidence="1">JFW-Udall</strain>
        <tissue evidence="1">Leaf</tissue>
    </source>
</reference>
<evidence type="ECO:0000313" key="2">
    <source>
        <dbReference type="Proteomes" id="UP000701853"/>
    </source>
</evidence>
<gene>
    <name evidence="1" type="ORF">CXB51_006798</name>
</gene>
<comment type="caution">
    <text evidence="1">The sequence shown here is derived from an EMBL/GenBank/DDBJ whole genome shotgun (WGS) entry which is preliminary data.</text>
</comment>
<protein>
    <submittedName>
        <fullName evidence="1">Uncharacterized protein</fullName>
    </submittedName>
</protein>
<dbReference type="PANTHER" id="PTHR33156:SF37">
    <property type="entry name" value="PROTEIN NUCLEAR FUSION DEFECTIVE 6, CHLOROPLASTIC_MITOCHONDRIAL"/>
    <property type="match status" value="1"/>
</dbReference>
<organism evidence="1 2">
    <name type="scientific">Gossypium anomalum</name>
    <dbReference type="NCBI Taxonomy" id="47600"/>
    <lineage>
        <taxon>Eukaryota</taxon>
        <taxon>Viridiplantae</taxon>
        <taxon>Streptophyta</taxon>
        <taxon>Embryophyta</taxon>
        <taxon>Tracheophyta</taxon>
        <taxon>Spermatophyta</taxon>
        <taxon>Magnoliopsida</taxon>
        <taxon>eudicotyledons</taxon>
        <taxon>Gunneridae</taxon>
        <taxon>Pentapetalae</taxon>
        <taxon>rosids</taxon>
        <taxon>malvids</taxon>
        <taxon>Malvales</taxon>
        <taxon>Malvaceae</taxon>
        <taxon>Malvoideae</taxon>
        <taxon>Gossypium</taxon>
    </lineage>
</organism>
<dbReference type="OrthoDB" id="669248at2759"/>
<dbReference type="InterPro" id="IPR043459">
    <property type="entry name" value="NFD6/NOXY2-like"/>
</dbReference>
<keyword evidence="2" id="KW-1185">Reference proteome</keyword>
<name>A0A8J6D7G3_9ROSI</name>
<evidence type="ECO:0000313" key="1">
    <source>
        <dbReference type="EMBL" id="KAG8497901.1"/>
    </source>
</evidence>
<accession>A0A8J6D7G3</accession>
<sequence length="232" mass="25922">MTSFCRSALMAASRSLSSRPKSLTLRTLTPKPISSPFSSPSTRTLPCASRIVSALGGVESMMPLHSAIASARLQSSIAVDSSFWSWLSQEIYVNGNQIVQDCLCILKFRDRKDISAKLFFLLIIFHFSSLCPRLRGSSVTRVRASVIPNLTVLQSTSSSFSPLFCISHLYAGIIFYLWQKLSFLFFSPKHIEETLYIVTFDCLYPNMMILYTSGQKIEGNAMPFTLCVVSKR</sequence>